<accession>D9SLC5</accession>
<evidence type="ECO:0000313" key="18">
    <source>
        <dbReference type="EMBL" id="ADL51641.1"/>
    </source>
</evidence>
<dbReference type="Pfam" id="PF00035">
    <property type="entry name" value="dsrm"/>
    <property type="match status" value="1"/>
</dbReference>
<sequence length="235" mass="26887">MNQRIKRIRILEEQLNVSFENIDLLNTALTHSSFVNQKKHIDYNERLEFLGDSVLQLTISEYLFKELHGKSEGELTRLRSLIVCENSLHSVGRDWNIGNFLLMSKGEELTGGRSRTSILADAVEAVIAAIYLDKGYDAAREFILLHFKEVINLALDNKIVLDYKTRLQEVLQKDGEISIAYKLEKYDGPPHRRRFFVNLEVANKVLGSGEGFSKKEAEQMAAKEVLLAMENKNEE</sequence>
<dbReference type="GO" id="GO:0006364">
    <property type="term" value="P:rRNA processing"/>
    <property type="evidence" value="ECO:0007669"/>
    <property type="project" value="UniProtKB-UniRule"/>
</dbReference>
<keyword evidence="11 15" id="KW-0255">Endonuclease</keyword>
<comment type="function">
    <text evidence="15">Digests double-stranded RNA. Involved in the processing of primary rRNA transcript to yield the immediate precursors to the large and small rRNAs (23S and 16S). Processes some mRNAs, and tRNAs when they are encoded in the rRNA operon. Processes pre-crRNA and tracrRNA of type II CRISPR loci if present in the organism.</text>
</comment>
<evidence type="ECO:0000256" key="10">
    <source>
        <dbReference type="ARBA" id="ARBA00022723"/>
    </source>
</evidence>
<dbReference type="CDD" id="cd10845">
    <property type="entry name" value="DSRM_RNAse_III_family"/>
    <property type="match status" value="1"/>
</dbReference>
<evidence type="ECO:0000313" key="19">
    <source>
        <dbReference type="Proteomes" id="UP000002730"/>
    </source>
</evidence>
<protein>
    <recommendedName>
        <fullName evidence="15">Ribonuclease 3</fullName>
        <ecNumber evidence="15">3.1.26.3</ecNumber>
    </recommendedName>
    <alternativeName>
        <fullName evidence="15">Ribonuclease III</fullName>
        <shortName evidence="15">RNase III</shortName>
    </alternativeName>
</protein>
<evidence type="ECO:0000256" key="7">
    <source>
        <dbReference type="ARBA" id="ARBA00022664"/>
    </source>
</evidence>
<keyword evidence="5 15" id="KW-0963">Cytoplasm</keyword>
<dbReference type="GO" id="GO:0042802">
    <property type="term" value="F:identical protein binding"/>
    <property type="evidence" value="ECO:0007669"/>
    <property type="project" value="UniProtKB-ARBA"/>
</dbReference>
<dbReference type="NCBIfam" id="TIGR02191">
    <property type="entry name" value="RNaseIII"/>
    <property type="match status" value="1"/>
</dbReference>
<dbReference type="SMART" id="SM00358">
    <property type="entry name" value="DSRM"/>
    <property type="match status" value="1"/>
</dbReference>
<feature type="binding site" evidence="15">
    <location>
        <position position="124"/>
    </location>
    <ligand>
        <name>Mg(2+)</name>
        <dbReference type="ChEBI" id="CHEBI:18420"/>
    </ligand>
</feature>
<dbReference type="AlphaFoldDB" id="D9SLC5"/>
<keyword evidence="15" id="KW-0699">rRNA-binding</keyword>
<dbReference type="RefSeq" id="WP_010077143.1">
    <property type="nucleotide sequence ID" value="NC_014393.1"/>
</dbReference>
<keyword evidence="13 15" id="KW-0460">Magnesium</keyword>
<evidence type="ECO:0000256" key="4">
    <source>
        <dbReference type="ARBA" id="ARBA00011738"/>
    </source>
</evidence>
<keyword evidence="6 15" id="KW-0698">rRNA processing</keyword>
<reference evidence="18 19" key="1">
    <citation type="submission" date="2010-08" db="EMBL/GenBank/DDBJ databases">
        <title>Complete sequence of Clostridium cellulovorans 743B.</title>
        <authorList>
            <consortium name="US DOE Joint Genome Institute"/>
            <person name="Lucas S."/>
            <person name="Copeland A."/>
            <person name="Lapidus A."/>
            <person name="Cheng J.-F."/>
            <person name="Bruce D."/>
            <person name="Goodwin L."/>
            <person name="Pitluck S."/>
            <person name="Chertkov O."/>
            <person name="Detter J.C."/>
            <person name="Han C."/>
            <person name="Tapia R."/>
            <person name="Land M."/>
            <person name="Hauser L."/>
            <person name="Chang Y.-J."/>
            <person name="Jeffries C."/>
            <person name="Kyrpides N."/>
            <person name="Ivanova N."/>
            <person name="Mikhailova N."/>
            <person name="Hemme C.L."/>
            <person name="Woyke T."/>
        </authorList>
    </citation>
    <scope>NUCLEOTIDE SEQUENCE [LARGE SCALE GENOMIC DNA]</scope>
    <source>
        <strain evidence="19">ATCC 35296 / DSM 3052 / OCM 3 / 743B</strain>
    </source>
</reference>
<evidence type="ECO:0000256" key="9">
    <source>
        <dbReference type="ARBA" id="ARBA00022722"/>
    </source>
</evidence>
<keyword evidence="14 15" id="KW-0694">RNA-binding</keyword>
<evidence type="ECO:0000256" key="13">
    <source>
        <dbReference type="ARBA" id="ARBA00022842"/>
    </source>
</evidence>
<keyword evidence="9 15" id="KW-0540">Nuclease</keyword>
<comment type="subcellular location">
    <subcellularLocation>
        <location evidence="2 15">Cytoplasm</location>
    </subcellularLocation>
</comment>
<dbReference type="PANTHER" id="PTHR11207">
    <property type="entry name" value="RIBONUCLEASE III"/>
    <property type="match status" value="1"/>
</dbReference>
<feature type="binding site" evidence="15">
    <location>
        <position position="48"/>
    </location>
    <ligand>
        <name>Mg(2+)</name>
        <dbReference type="ChEBI" id="CHEBI:18420"/>
    </ligand>
</feature>
<feature type="active site" evidence="15">
    <location>
        <position position="124"/>
    </location>
</feature>
<proteinExistence type="inferred from homology"/>
<dbReference type="PROSITE" id="PS50142">
    <property type="entry name" value="RNASE_3_2"/>
    <property type="match status" value="1"/>
</dbReference>
<dbReference type="STRING" id="573061.Clocel_1897"/>
<dbReference type="FunFam" id="1.10.1520.10:FF:000001">
    <property type="entry name" value="Ribonuclease 3"/>
    <property type="match status" value="1"/>
</dbReference>
<dbReference type="GO" id="GO:0008033">
    <property type="term" value="P:tRNA processing"/>
    <property type="evidence" value="ECO:0007669"/>
    <property type="project" value="UniProtKB-KW"/>
</dbReference>
<dbReference type="CDD" id="cd00593">
    <property type="entry name" value="RIBOc"/>
    <property type="match status" value="1"/>
</dbReference>
<dbReference type="EC" id="3.1.26.3" evidence="15"/>
<evidence type="ECO:0000256" key="12">
    <source>
        <dbReference type="ARBA" id="ARBA00022801"/>
    </source>
</evidence>
<dbReference type="HOGENOM" id="CLU_000907_1_3_9"/>
<evidence type="ECO:0000256" key="15">
    <source>
        <dbReference type="HAMAP-Rule" id="MF_00104"/>
    </source>
</evidence>
<feature type="domain" description="DRBM" evidence="16">
    <location>
        <begin position="162"/>
        <end position="231"/>
    </location>
</feature>
<keyword evidence="12 15" id="KW-0378">Hydrolase</keyword>
<evidence type="ECO:0000256" key="14">
    <source>
        <dbReference type="ARBA" id="ARBA00022884"/>
    </source>
</evidence>
<dbReference type="GO" id="GO:0005737">
    <property type="term" value="C:cytoplasm"/>
    <property type="evidence" value="ECO:0007669"/>
    <property type="project" value="UniProtKB-SubCell"/>
</dbReference>
<evidence type="ECO:0000256" key="3">
    <source>
        <dbReference type="ARBA" id="ARBA00010183"/>
    </source>
</evidence>
<dbReference type="EMBL" id="CP002160">
    <property type="protein sequence ID" value="ADL51641.1"/>
    <property type="molecule type" value="Genomic_DNA"/>
</dbReference>
<dbReference type="SMART" id="SM00535">
    <property type="entry name" value="RIBOc"/>
    <property type="match status" value="1"/>
</dbReference>
<dbReference type="InterPro" id="IPR036389">
    <property type="entry name" value="RNase_III_sf"/>
</dbReference>
<dbReference type="eggNOG" id="COG0571">
    <property type="taxonomic scope" value="Bacteria"/>
</dbReference>
<feature type="domain" description="RNase III" evidence="17">
    <location>
        <begin position="8"/>
        <end position="135"/>
    </location>
</feature>
<dbReference type="FunFam" id="3.30.160.20:FF:000003">
    <property type="entry name" value="Ribonuclease 3"/>
    <property type="match status" value="1"/>
</dbReference>
<dbReference type="Proteomes" id="UP000002730">
    <property type="component" value="Chromosome"/>
</dbReference>
<evidence type="ECO:0000259" key="16">
    <source>
        <dbReference type="PROSITE" id="PS50137"/>
    </source>
</evidence>
<feature type="active site" evidence="15">
    <location>
        <position position="52"/>
    </location>
</feature>
<dbReference type="GO" id="GO:0010468">
    <property type="term" value="P:regulation of gene expression"/>
    <property type="evidence" value="ECO:0007669"/>
    <property type="project" value="TreeGrafter"/>
</dbReference>
<dbReference type="PROSITE" id="PS50137">
    <property type="entry name" value="DS_RBD"/>
    <property type="match status" value="1"/>
</dbReference>
<keyword evidence="19" id="KW-1185">Reference proteome</keyword>
<dbReference type="HAMAP" id="MF_00104">
    <property type="entry name" value="RNase_III"/>
    <property type="match status" value="1"/>
</dbReference>
<organism evidence="18 19">
    <name type="scientific">Clostridium cellulovorans (strain ATCC 35296 / DSM 3052 / OCM 3 / 743B)</name>
    <dbReference type="NCBI Taxonomy" id="573061"/>
    <lineage>
        <taxon>Bacteria</taxon>
        <taxon>Bacillati</taxon>
        <taxon>Bacillota</taxon>
        <taxon>Clostridia</taxon>
        <taxon>Eubacteriales</taxon>
        <taxon>Clostridiaceae</taxon>
        <taxon>Clostridium</taxon>
    </lineage>
</organism>
<dbReference type="Gene3D" id="1.10.1520.10">
    <property type="entry name" value="Ribonuclease III domain"/>
    <property type="match status" value="1"/>
</dbReference>
<comment type="subunit">
    <text evidence="4 15">Homodimer.</text>
</comment>
<name>D9SLC5_CLOC7</name>
<comment type="similarity">
    <text evidence="3">Belongs to the ribonuclease III family.</text>
</comment>
<evidence type="ECO:0000259" key="17">
    <source>
        <dbReference type="PROSITE" id="PS50142"/>
    </source>
</evidence>
<dbReference type="SUPFAM" id="SSF54768">
    <property type="entry name" value="dsRNA-binding domain-like"/>
    <property type="match status" value="1"/>
</dbReference>
<dbReference type="GO" id="GO:0003725">
    <property type="term" value="F:double-stranded RNA binding"/>
    <property type="evidence" value="ECO:0007669"/>
    <property type="project" value="TreeGrafter"/>
</dbReference>
<evidence type="ECO:0000256" key="1">
    <source>
        <dbReference type="ARBA" id="ARBA00000109"/>
    </source>
</evidence>
<keyword evidence="10 15" id="KW-0479">Metal-binding</keyword>
<dbReference type="GO" id="GO:0046872">
    <property type="term" value="F:metal ion binding"/>
    <property type="evidence" value="ECO:0007669"/>
    <property type="project" value="UniProtKB-KW"/>
</dbReference>
<keyword evidence="7 15" id="KW-0507">mRNA processing</keyword>
<comment type="cofactor">
    <cofactor evidence="15">
        <name>Mg(2+)</name>
        <dbReference type="ChEBI" id="CHEBI:18420"/>
    </cofactor>
</comment>
<evidence type="ECO:0000256" key="6">
    <source>
        <dbReference type="ARBA" id="ARBA00022552"/>
    </source>
</evidence>
<evidence type="ECO:0000256" key="2">
    <source>
        <dbReference type="ARBA" id="ARBA00004496"/>
    </source>
</evidence>
<comment type="catalytic activity">
    <reaction evidence="1 15">
        <text>Endonucleolytic cleavage to 5'-phosphomonoester.</text>
        <dbReference type="EC" id="3.1.26.3"/>
    </reaction>
</comment>
<evidence type="ECO:0000256" key="8">
    <source>
        <dbReference type="ARBA" id="ARBA00022694"/>
    </source>
</evidence>
<evidence type="ECO:0000256" key="11">
    <source>
        <dbReference type="ARBA" id="ARBA00022759"/>
    </source>
</evidence>
<keyword evidence="8 15" id="KW-0819">tRNA processing</keyword>
<dbReference type="InterPro" id="IPR014720">
    <property type="entry name" value="dsRBD_dom"/>
</dbReference>
<dbReference type="SUPFAM" id="SSF69065">
    <property type="entry name" value="RNase III domain-like"/>
    <property type="match status" value="1"/>
</dbReference>
<evidence type="ECO:0000256" key="5">
    <source>
        <dbReference type="ARBA" id="ARBA00022490"/>
    </source>
</evidence>
<dbReference type="PROSITE" id="PS00517">
    <property type="entry name" value="RNASE_3_1"/>
    <property type="match status" value="1"/>
</dbReference>
<dbReference type="InterPro" id="IPR000999">
    <property type="entry name" value="RNase_III_dom"/>
</dbReference>
<dbReference type="PANTHER" id="PTHR11207:SF0">
    <property type="entry name" value="RIBONUCLEASE 3"/>
    <property type="match status" value="1"/>
</dbReference>
<dbReference type="GO" id="GO:0004525">
    <property type="term" value="F:ribonuclease III activity"/>
    <property type="evidence" value="ECO:0007669"/>
    <property type="project" value="UniProtKB-UniRule"/>
</dbReference>
<dbReference type="GO" id="GO:0019843">
    <property type="term" value="F:rRNA binding"/>
    <property type="evidence" value="ECO:0007669"/>
    <property type="project" value="UniProtKB-KW"/>
</dbReference>
<dbReference type="KEGG" id="ccb:Clocel_1897"/>
<dbReference type="GO" id="GO:0006397">
    <property type="term" value="P:mRNA processing"/>
    <property type="evidence" value="ECO:0007669"/>
    <property type="project" value="UniProtKB-UniRule"/>
</dbReference>
<dbReference type="Gene3D" id="3.30.160.20">
    <property type="match status" value="1"/>
</dbReference>
<dbReference type="InterPro" id="IPR011907">
    <property type="entry name" value="RNase_III"/>
</dbReference>
<feature type="binding site" evidence="15">
    <location>
        <position position="121"/>
    </location>
    <ligand>
        <name>Mg(2+)</name>
        <dbReference type="ChEBI" id="CHEBI:18420"/>
    </ligand>
</feature>
<dbReference type="OrthoDB" id="9805026at2"/>
<gene>
    <name evidence="15" type="primary">rnc</name>
    <name evidence="18" type="ordered locus">Clocel_1897</name>
</gene>
<dbReference type="Pfam" id="PF14622">
    <property type="entry name" value="Ribonucleas_3_3"/>
    <property type="match status" value="1"/>
</dbReference>